<evidence type="ECO:0000256" key="8">
    <source>
        <dbReference type="ARBA" id="ARBA00035021"/>
    </source>
</evidence>
<feature type="transmembrane region" description="Helical" evidence="13">
    <location>
        <begin position="305"/>
        <end position="324"/>
    </location>
</feature>
<feature type="transmembrane region" description="Helical" evidence="13">
    <location>
        <begin position="167"/>
        <end position="187"/>
    </location>
</feature>
<evidence type="ECO:0000256" key="1">
    <source>
        <dbReference type="ARBA" id="ARBA00004127"/>
    </source>
</evidence>
<dbReference type="InterPro" id="IPR036259">
    <property type="entry name" value="MFS_trans_sf"/>
</dbReference>
<keyword evidence="3 13" id="KW-0812">Transmembrane</keyword>
<keyword evidence="6 13" id="KW-0472">Membrane</keyword>
<gene>
    <name evidence="15" type="ORF">ROHU_004595</name>
</gene>
<comment type="subcellular location">
    <subcellularLocation>
        <location evidence="1">Endomembrane system</location>
        <topology evidence="1">Multi-pass membrane protein</topology>
    </subcellularLocation>
</comment>
<proteinExistence type="inferred from homology"/>
<protein>
    <recommendedName>
        <fullName evidence="9">Small ribosomal subunit protein eS25</fullName>
    </recommendedName>
    <alternativeName>
        <fullName evidence="10">40S ribosomal protein S25</fullName>
    </alternativeName>
</protein>
<reference evidence="15 16" key="1">
    <citation type="submission" date="2018-03" db="EMBL/GenBank/DDBJ databases">
        <title>Draft genome sequence of Rohu Carp (Labeo rohita).</title>
        <authorList>
            <person name="Das P."/>
            <person name="Kushwaha B."/>
            <person name="Joshi C.G."/>
            <person name="Kumar D."/>
            <person name="Nagpure N.S."/>
            <person name="Sahoo L."/>
            <person name="Das S.P."/>
            <person name="Bit A."/>
            <person name="Patnaik S."/>
            <person name="Meher P.K."/>
            <person name="Jayasankar P."/>
            <person name="Koringa P.G."/>
            <person name="Patel N.V."/>
            <person name="Hinsu A.T."/>
            <person name="Kumar R."/>
            <person name="Pandey M."/>
            <person name="Agarwal S."/>
            <person name="Srivastava S."/>
            <person name="Singh M."/>
            <person name="Iquebal M.A."/>
            <person name="Jaiswal S."/>
            <person name="Angadi U.B."/>
            <person name="Kumar N."/>
            <person name="Raza M."/>
            <person name="Shah T.M."/>
            <person name="Rai A."/>
            <person name="Jena J.K."/>
        </authorList>
    </citation>
    <scope>NUCLEOTIDE SEQUENCE [LARGE SCALE GENOMIC DNA]</scope>
    <source>
        <strain evidence="15">DASCIFA01</strain>
        <tissue evidence="15">Testis</tissue>
    </source>
</reference>
<evidence type="ECO:0000256" key="12">
    <source>
        <dbReference type="SAM" id="MobiDB-lite"/>
    </source>
</evidence>
<feature type="domain" description="Major facilitator superfamily (MFS) profile" evidence="14">
    <location>
        <begin position="13"/>
        <end position="475"/>
    </location>
</feature>
<dbReference type="Proteomes" id="UP000290572">
    <property type="component" value="Unassembled WGS sequence"/>
</dbReference>
<keyword evidence="5 13" id="KW-1133">Transmembrane helix</keyword>
<evidence type="ECO:0000256" key="4">
    <source>
        <dbReference type="ARBA" id="ARBA00022980"/>
    </source>
</evidence>
<dbReference type="EMBL" id="QBIY01011360">
    <property type="protein sequence ID" value="RXN32611.1"/>
    <property type="molecule type" value="Genomic_DNA"/>
</dbReference>
<feature type="transmembrane region" description="Helical" evidence="13">
    <location>
        <begin position="78"/>
        <end position="109"/>
    </location>
</feature>
<evidence type="ECO:0000256" key="2">
    <source>
        <dbReference type="ARBA" id="ARBA00009106"/>
    </source>
</evidence>
<dbReference type="GO" id="GO:0005789">
    <property type="term" value="C:endoplasmic reticulum membrane"/>
    <property type="evidence" value="ECO:0007669"/>
    <property type="project" value="TreeGrafter"/>
</dbReference>
<evidence type="ECO:0000256" key="7">
    <source>
        <dbReference type="ARBA" id="ARBA00023274"/>
    </source>
</evidence>
<dbReference type="InterPro" id="IPR051337">
    <property type="entry name" value="OPA_Antiporter"/>
</dbReference>
<evidence type="ECO:0000256" key="3">
    <source>
        <dbReference type="ARBA" id="ARBA00022692"/>
    </source>
</evidence>
<dbReference type="Pfam" id="PF07690">
    <property type="entry name" value="MFS_1"/>
    <property type="match status" value="1"/>
</dbReference>
<dbReference type="SUPFAM" id="SSF103473">
    <property type="entry name" value="MFS general substrate transporter"/>
    <property type="match status" value="1"/>
</dbReference>
<evidence type="ECO:0000256" key="10">
    <source>
        <dbReference type="ARBA" id="ARBA00035460"/>
    </source>
</evidence>
<sequence>MGAAGYGYYRTVIFISMFVGYMLYYFNRKTFSFLMPSVMEEIDLDKEELGLITSSQTLAYAISKFISGVLSDQISARWLFSIGLFIVGAINIAFSWSSTVMLFTVLWFVNGFGQGFGWPPCGKVLRKWFEPSQFGTWWAVLCCSMNLAGSLGPIITTVLVQYYNWRIIMSVSGVICMTVAVACLLTVKNEPSDVGLPNIEPGAKKGKGKKGGPNDESSLKEFLLSPYLWVLSAGYLVVFGVKIACTDWGQLFLMQEKGQSAMMGSSYMSALEVGGFFGSIGAGYLSDRAVARQGLGTYGNPRHGLLLMMMAGMAVSMYLFRVTITPETPEEPPLWGLALHPISILTGVSEKEPPKDTKQKKDTGKSKKDKDPVNKSGGKAKKKKWSKGKVRDKLNNLVLFDKATYDKLYKEVPNYKLITPAVVSERLKIRGSLARAALLELLGKGLIKLVSKHRAQVIYTRNTKGTDEAAPEKEA</sequence>
<comment type="caution">
    <text evidence="15">The sequence shown here is derived from an EMBL/GenBank/DDBJ whole genome shotgun (WGS) entry which is preliminary data.</text>
</comment>
<dbReference type="GO" id="GO:0035435">
    <property type="term" value="P:phosphate ion transmembrane transport"/>
    <property type="evidence" value="ECO:0007669"/>
    <property type="project" value="TreeGrafter"/>
</dbReference>
<evidence type="ECO:0000313" key="16">
    <source>
        <dbReference type="Proteomes" id="UP000290572"/>
    </source>
</evidence>
<organism evidence="15 16">
    <name type="scientific">Labeo rohita</name>
    <name type="common">Indian major carp</name>
    <name type="synonym">Cyprinus rohita</name>
    <dbReference type="NCBI Taxonomy" id="84645"/>
    <lineage>
        <taxon>Eukaryota</taxon>
        <taxon>Metazoa</taxon>
        <taxon>Chordata</taxon>
        <taxon>Craniata</taxon>
        <taxon>Vertebrata</taxon>
        <taxon>Euteleostomi</taxon>
        <taxon>Actinopterygii</taxon>
        <taxon>Neopterygii</taxon>
        <taxon>Teleostei</taxon>
        <taxon>Ostariophysi</taxon>
        <taxon>Cypriniformes</taxon>
        <taxon>Cyprinidae</taxon>
        <taxon>Labeoninae</taxon>
        <taxon>Labeonini</taxon>
        <taxon>Labeo</taxon>
    </lineage>
</organism>
<dbReference type="STRING" id="84645.A0A498NL90"/>
<keyword evidence="4" id="KW-0689">Ribosomal protein</keyword>
<evidence type="ECO:0000256" key="5">
    <source>
        <dbReference type="ARBA" id="ARBA00022989"/>
    </source>
</evidence>
<dbReference type="FunFam" id="3.30.63.20:FF:000001">
    <property type="entry name" value="40S ribosomal protein S25"/>
    <property type="match status" value="1"/>
</dbReference>
<dbReference type="InterPro" id="IPR011701">
    <property type="entry name" value="MFS"/>
</dbReference>
<evidence type="ECO:0000259" key="14">
    <source>
        <dbReference type="PROSITE" id="PS50850"/>
    </source>
</evidence>
<feature type="transmembrane region" description="Helical" evidence="13">
    <location>
        <begin position="266"/>
        <end position="285"/>
    </location>
</feature>
<dbReference type="Gene3D" id="1.20.1250.20">
    <property type="entry name" value="MFS general substrate transporter like domains"/>
    <property type="match status" value="2"/>
</dbReference>
<dbReference type="FunFam" id="1.10.10.10:FF:000166">
    <property type="entry name" value="40S ribosomal protein S25"/>
    <property type="match status" value="1"/>
</dbReference>
<dbReference type="FunFam" id="1.20.1250.20:FF:000111">
    <property type="entry name" value="Solute carrier family 37 member 4"/>
    <property type="match status" value="1"/>
</dbReference>
<evidence type="ECO:0000256" key="11">
    <source>
        <dbReference type="ARBA" id="ARBA00045746"/>
    </source>
</evidence>
<accession>A0A498NL90</accession>
<evidence type="ECO:0000256" key="13">
    <source>
        <dbReference type="SAM" id="Phobius"/>
    </source>
</evidence>
<keyword evidence="16" id="KW-1185">Reference proteome</keyword>
<feature type="compositionally biased region" description="Basic residues" evidence="12">
    <location>
        <begin position="378"/>
        <end position="388"/>
    </location>
</feature>
<feature type="compositionally biased region" description="Basic and acidic residues" evidence="12">
    <location>
        <begin position="349"/>
        <end position="373"/>
    </location>
</feature>
<dbReference type="GO" id="GO:0022626">
    <property type="term" value="C:cytosolic ribosome"/>
    <property type="evidence" value="ECO:0007669"/>
    <property type="project" value="UniProtKB-ARBA"/>
</dbReference>
<evidence type="ECO:0000313" key="15">
    <source>
        <dbReference type="EMBL" id="RXN32611.1"/>
    </source>
</evidence>
<dbReference type="AlphaFoldDB" id="A0A498NL90"/>
<evidence type="ECO:0000256" key="9">
    <source>
        <dbReference type="ARBA" id="ARBA00035148"/>
    </source>
</evidence>
<feature type="transmembrane region" description="Helical" evidence="13">
    <location>
        <begin position="227"/>
        <end position="245"/>
    </location>
</feature>
<feature type="transmembrane region" description="Helical" evidence="13">
    <location>
        <begin position="6"/>
        <end position="26"/>
    </location>
</feature>
<dbReference type="Pfam" id="PF03297">
    <property type="entry name" value="Ribosomal_S25"/>
    <property type="match status" value="1"/>
</dbReference>
<dbReference type="GO" id="GO:0061513">
    <property type="term" value="F:glucose 6-phosphate:phosphate antiporter activity"/>
    <property type="evidence" value="ECO:0007669"/>
    <property type="project" value="TreeGrafter"/>
</dbReference>
<dbReference type="InterPro" id="IPR020846">
    <property type="entry name" value="MFS_dom"/>
</dbReference>
<dbReference type="GO" id="GO:0003735">
    <property type="term" value="F:structural constituent of ribosome"/>
    <property type="evidence" value="ECO:0007669"/>
    <property type="project" value="UniProtKB-ARBA"/>
</dbReference>
<comment type="function">
    <text evidence="11">Component of the small ribosomal subunit. The ribosome is a large ribonucleoprotein complex responsible for the synthesis of proteins in the cell.</text>
</comment>
<comment type="similarity">
    <text evidence="2">Belongs to the eukaryotic ribosomal protein eS25 family.</text>
</comment>
<dbReference type="PROSITE" id="PS50850">
    <property type="entry name" value="MFS"/>
    <property type="match status" value="1"/>
</dbReference>
<dbReference type="GO" id="GO:1990904">
    <property type="term" value="C:ribonucleoprotein complex"/>
    <property type="evidence" value="ECO:0007669"/>
    <property type="project" value="UniProtKB-KW"/>
</dbReference>
<evidence type="ECO:0000256" key="6">
    <source>
        <dbReference type="ARBA" id="ARBA00023136"/>
    </source>
</evidence>
<dbReference type="PANTHER" id="PTHR43826">
    <property type="entry name" value="GLUCOSE-6-PHOSPHATE EXCHANGER SLC37A4"/>
    <property type="match status" value="1"/>
</dbReference>
<feature type="region of interest" description="Disordered" evidence="12">
    <location>
        <begin position="348"/>
        <end position="388"/>
    </location>
</feature>
<dbReference type="InterPro" id="IPR004977">
    <property type="entry name" value="Ribosomal_eS25"/>
</dbReference>
<feature type="transmembrane region" description="Helical" evidence="13">
    <location>
        <begin position="137"/>
        <end position="160"/>
    </location>
</feature>
<dbReference type="PANTHER" id="PTHR43826:SF10">
    <property type="entry name" value="GLUCOSE-6-PHOSPHATE EXCHANGER SLC37A4"/>
    <property type="match status" value="1"/>
</dbReference>
<name>A0A498NL90_LABRO</name>
<keyword evidence="7" id="KW-0687">Ribonucleoprotein</keyword>
<comment type="subunit">
    <text evidence="8">Component of the small ribosomal subunit.</text>
</comment>
<dbReference type="Gene3D" id="3.30.63.20">
    <property type="match status" value="1"/>
</dbReference>